<reference evidence="1 2" key="1">
    <citation type="submission" date="2018-09" db="EMBL/GenBank/DDBJ databases">
        <title>The draft genome of Acinetobacter spp. strains.</title>
        <authorList>
            <person name="Qin J."/>
            <person name="Feng Y."/>
            <person name="Zong Z."/>
        </authorList>
    </citation>
    <scope>NUCLEOTIDE SEQUENCE [LARGE SCALE GENOMIC DNA]</scope>
    <source>
        <strain evidence="1 2">WCHAc060115</strain>
    </source>
</reference>
<comment type="caution">
    <text evidence="1">The sequence shown here is derived from an EMBL/GenBank/DDBJ whole genome shotgun (WGS) entry which is preliminary data.</text>
</comment>
<organism evidence="1 2">
    <name type="scientific">Acinetobacter rongchengensis</name>
    <dbReference type="NCBI Taxonomy" id="2419601"/>
    <lineage>
        <taxon>Bacteria</taxon>
        <taxon>Pseudomonadati</taxon>
        <taxon>Pseudomonadota</taxon>
        <taxon>Gammaproteobacteria</taxon>
        <taxon>Moraxellales</taxon>
        <taxon>Moraxellaceae</taxon>
        <taxon>Acinetobacter</taxon>
    </lineage>
</organism>
<dbReference type="AlphaFoldDB" id="A0A3A8EM36"/>
<proteinExistence type="predicted"/>
<sequence length="188" mass="21401">MKNQHISREDVLRDFSVEFDSSKNTLRKYLIEFPEYANELVDLSLELSREVDDSVPLTLDDQKSIESALDRFRIGLAQQSEIVDIPPQRFSNAAKLLDLPKQVLIAFGGRRVELASVPLHFLNRLAIVLQVTTAQLQAFLTLPPQMQSQRSYKSNVKPTAPSKVSFEKVLHDALIPEERIQKIMNKGE</sequence>
<dbReference type="Proteomes" id="UP000280405">
    <property type="component" value="Unassembled WGS sequence"/>
</dbReference>
<accession>A0A3A8EM36</accession>
<keyword evidence="2" id="KW-1185">Reference proteome</keyword>
<dbReference type="RefSeq" id="WP_005199962.1">
    <property type="nucleotide sequence ID" value="NZ_RAXT01000051.1"/>
</dbReference>
<name>A0A3A8EM36_9GAMM</name>
<gene>
    <name evidence="1" type="ORF">D7V20_15720</name>
</gene>
<protein>
    <submittedName>
        <fullName evidence="1">Uncharacterized protein</fullName>
    </submittedName>
</protein>
<dbReference type="EMBL" id="RAXT01000051">
    <property type="protein sequence ID" value="RKG35952.1"/>
    <property type="molecule type" value="Genomic_DNA"/>
</dbReference>
<evidence type="ECO:0000313" key="1">
    <source>
        <dbReference type="EMBL" id="RKG35952.1"/>
    </source>
</evidence>
<dbReference type="OrthoDB" id="7596455at2"/>
<evidence type="ECO:0000313" key="2">
    <source>
        <dbReference type="Proteomes" id="UP000280405"/>
    </source>
</evidence>